<evidence type="ECO:0000256" key="1">
    <source>
        <dbReference type="ARBA" id="ARBA00022679"/>
    </source>
</evidence>
<gene>
    <name evidence="4" type="ORF">JO391_20040</name>
</gene>
<dbReference type="KEGG" id="nsm:JO391_20040"/>
<dbReference type="PROSITE" id="PS51186">
    <property type="entry name" value="GNAT"/>
    <property type="match status" value="1"/>
</dbReference>
<keyword evidence="1" id="KW-0808">Transferase</keyword>
<keyword evidence="2" id="KW-0012">Acyltransferase</keyword>
<protein>
    <submittedName>
        <fullName evidence="4">GNAT family N-acetyltransferase</fullName>
    </submittedName>
</protein>
<evidence type="ECO:0000259" key="3">
    <source>
        <dbReference type="PROSITE" id="PS51186"/>
    </source>
</evidence>
<dbReference type="PANTHER" id="PTHR43877:SF2">
    <property type="entry name" value="AMINOALKYLPHOSPHONATE N-ACETYLTRANSFERASE-RELATED"/>
    <property type="match status" value="1"/>
</dbReference>
<proteinExistence type="predicted"/>
<evidence type="ECO:0000313" key="5">
    <source>
        <dbReference type="Proteomes" id="UP000826300"/>
    </source>
</evidence>
<dbReference type="GO" id="GO:0016747">
    <property type="term" value="F:acyltransferase activity, transferring groups other than amino-acyl groups"/>
    <property type="evidence" value="ECO:0007669"/>
    <property type="project" value="InterPro"/>
</dbReference>
<dbReference type="EMBL" id="CP069370">
    <property type="protein sequence ID" value="QYZ69943.1"/>
    <property type="molecule type" value="Genomic_DNA"/>
</dbReference>
<keyword evidence="5" id="KW-1185">Reference proteome</keyword>
<dbReference type="Gene3D" id="3.40.630.30">
    <property type="match status" value="1"/>
</dbReference>
<organism evidence="4 5">
    <name type="scientific">Neotabrizicola shimadae</name>
    <dbReference type="NCBI Taxonomy" id="2807096"/>
    <lineage>
        <taxon>Bacteria</taxon>
        <taxon>Pseudomonadati</taxon>
        <taxon>Pseudomonadota</taxon>
        <taxon>Alphaproteobacteria</taxon>
        <taxon>Rhodobacterales</taxon>
        <taxon>Paracoccaceae</taxon>
        <taxon>Neotabrizicola</taxon>
    </lineage>
</organism>
<feature type="domain" description="N-acetyltransferase" evidence="3">
    <location>
        <begin position="38"/>
        <end position="188"/>
    </location>
</feature>
<dbReference type="InterPro" id="IPR050832">
    <property type="entry name" value="Bact_Acetyltransf"/>
</dbReference>
<dbReference type="Pfam" id="PF00583">
    <property type="entry name" value="Acetyltransf_1"/>
    <property type="match status" value="1"/>
</dbReference>
<dbReference type="PANTHER" id="PTHR43877">
    <property type="entry name" value="AMINOALKYLPHOSPHONATE N-ACETYLTRANSFERASE-RELATED-RELATED"/>
    <property type="match status" value="1"/>
</dbReference>
<dbReference type="InterPro" id="IPR016181">
    <property type="entry name" value="Acyl_CoA_acyltransferase"/>
</dbReference>
<reference evidence="4" key="1">
    <citation type="submission" date="2021-02" db="EMBL/GenBank/DDBJ databases">
        <title>Rhodobacter shimadae sp. nov., an aerobic anoxygenic phototrophic bacterium isolated from a hot spring.</title>
        <authorList>
            <person name="Muramatsu S."/>
            <person name="Haruta S."/>
            <person name="Hirose S."/>
            <person name="Hanada S."/>
        </authorList>
    </citation>
    <scope>NUCLEOTIDE SEQUENCE</scope>
    <source>
        <strain evidence="4">N10</strain>
    </source>
</reference>
<sequence>MPRLAGGKPCRGAICLFRHRLARPPFWVHLAAMSSPAPTIAPVDPDAPEARACLSAYLALLRDRIPGITAAHVPDPDPEAGSYRPPKGAFLLAREGGRAVACVALKPVDAATGEVKRLWVAEEARGRGLARAMMAAVEAEARRLGLARLRLDTNESLPEAIALYRRLGWSEIAPFTPFPATHWFAKDL</sequence>
<accession>A0A8G1ED99</accession>
<dbReference type="InterPro" id="IPR000182">
    <property type="entry name" value="GNAT_dom"/>
</dbReference>
<evidence type="ECO:0000256" key="2">
    <source>
        <dbReference type="ARBA" id="ARBA00023315"/>
    </source>
</evidence>
<dbReference type="Proteomes" id="UP000826300">
    <property type="component" value="Chromosome"/>
</dbReference>
<evidence type="ECO:0000313" key="4">
    <source>
        <dbReference type="EMBL" id="QYZ69943.1"/>
    </source>
</evidence>
<dbReference type="CDD" id="cd04301">
    <property type="entry name" value="NAT_SF"/>
    <property type="match status" value="1"/>
</dbReference>
<name>A0A8G1ED99_9RHOB</name>
<dbReference type="AlphaFoldDB" id="A0A8G1ED99"/>
<dbReference type="SUPFAM" id="SSF55729">
    <property type="entry name" value="Acyl-CoA N-acyltransferases (Nat)"/>
    <property type="match status" value="1"/>
</dbReference>